<protein>
    <submittedName>
        <fullName evidence="9">Cyclic di-GMP phosphodiesterase Gmr</fullName>
        <ecNumber evidence="9">3.1.4.52</ecNumber>
    </submittedName>
</protein>
<feature type="active site" evidence="1">
    <location>
        <position position="166"/>
    </location>
</feature>
<dbReference type="InterPro" id="IPR001610">
    <property type="entry name" value="PAC"/>
</dbReference>
<dbReference type="CDD" id="cd16434">
    <property type="entry name" value="CheB-CheR_fusion"/>
    <property type="match status" value="1"/>
</dbReference>
<dbReference type="SUPFAM" id="SSF55785">
    <property type="entry name" value="PYP-like sensor domain (PAS domain)"/>
    <property type="match status" value="3"/>
</dbReference>
<dbReference type="PANTHER" id="PTHR44757">
    <property type="entry name" value="DIGUANYLATE CYCLASE DGCP"/>
    <property type="match status" value="1"/>
</dbReference>
<organism evidence="9 10">
    <name type="scientific">Candidatus Accumulibacter adjunctus</name>
    <dbReference type="NCBI Taxonomy" id="1454001"/>
    <lineage>
        <taxon>Bacteria</taxon>
        <taxon>Pseudomonadati</taxon>
        <taxon>Pseudomonadota</taxon>
        <taxon>Betaproteobacteria</taxon>
        <taxon>Candidatus Accumulibacter</taxon>
    </lineage>
</organism>
<evidence type="ECO:0000313" key="9">
    <source>
        <dbReference type="EMBL" id="EXI67403.1"/>
    </source>
</evidence>
<dbReference type="PROSITE" id="PS50122">
    <property type="entry name" value="CHEB"/>
    <property type="match status" value="1"/>
</dbReference>
<dbReference type="SMART" id="SM00091">
    <property type="entry name" value="PAS"/>
    <property type="match status" value="3"/>
</dbReference>
<comment type="caution">
    <text evidence="9">The sequence shown here is derived from an EMBL/GenBank/DDBJ whole genome shotgun (WGS) entry which is preliminary data.</text>
</comment>
<dbReference type="STRING" id="1454001.AW08_01959"/>
<dbReference type="NCBIfam" id="TIGR00229">
    <property type="entry name" value="sensory_box"/>
    <property type="match status" value="2"/>
</dbReference>
<keyword evidence="10" id="KW-1185">Reference proteome</keyword>
<dbReference type="SUPFAM" id="SSF53335">
    <property type="entry name" value="S-adenosyl-L-methionine-dependent methyltransferases"/>
    <property type="match status" value="1"/>
</dbReference>
<dbReference type="SMART" id="SM00086">
    <property type="entry name" value="PAC"/>
    <property type="match status" value="1"/>
</dbReference>
<dbReference type="CDD" id="cd01949">
    <property type="entry name" value="GGDEF"/>
    <property type="match status" value="1"/>
</dbReference>
<dbReference type="CDD" id="cd02440">
    <property type="entry name" value="AdoMet_MTases"/>
    <property type="match status" value="1"/>
</dbReference>
<feature type="domain" description="CheB-type methylesterase" evidence="5">
    <location>
        <begin position="41"/>
        <end position="217"/>
    </location>
</feature>
<feature type="compositionally biased region" description="Low complexity" evidence="2">
    <location>
        <begin position="17"/>
        <end position="32"/>
    </location>
</feature>
<feature type="domain" description="PAC" evidence="4">
    <location>
        <begin position="1058"/>
        <end position="1110"/>
    </location>
</feature>
<dbReference type="SUPFAM" id="SSF141868">
    <property type="entry name" value="EAL domain-like"/>
    <property type="match status" value="1"/>
</dbReference>
<feature type="domain" description="PAC" evidence="4">
    <location>
        <begin position="937"/>
        <end position="988"/>
    </location>
</feature>
<feature type="active site" evidence="1">
    <location>
        <position position="47"/>
    </location>
</feature>
<dbReference type="PROSITE" id="PS50883">
    <property type="entry name" value="EAL"/>
    <property type="match status" value="1"/>
</dbReference>
<dbReference type="GO" id="GO:0006935">
    <property type="term" value="P:chemotaxis"/>
    <property type="evidence" value="ECO:0007669"/>
    <property type="project" value="UniProtKB-UniRule"/>
</dbReference>
<proteinExistence type="predicted"/>
<dbReference type="InterPro" id="IPR029063">
    <property type="entry name" value="SAM-dependent_MTases_sf"/>
</dbReference>
<dbReference type="Pfam" id="PF13426">
    <property type="entry name" value="PAS_9"/>
    <property type="match status" value="1"/>
</dbReference>
<dbReference type="Pfam" id="PF01739">
    <property type="entry name" value="CheR"/>
    <property type="match status" value="1"/>
</dbReference>
<dbReference type="PROSITE" id="PS50887">
    <property type="entry name" value="GGDEF"/>
    <property type="match status" value="1"/>
</dbReference>
<dbReference type="GO" id="GO:0000156">
    <property type="term" value="F:phosphorelay response regulator activity"/>
    <property type="evidence" value="ECO:0007669"/>
    <property type="project" value="InterPro"/>
</dbReference>
<evidence type="ECO:0000259" key="5">
    <source>
        <dbReference type="PROSITE" id="PS50122"/>
    </source>
</evidence>
<dbReference type="PRINTS" id="PR00996">
    <property type="entry name" value="CHERMTFRASE"/>
</dbReference>
<dbReference type="SUPFAM" id="SSF55073">
    <property type="entry name" value="Nucleotide cyclase"/>
    <property type="match status" value="1"/>
</dbReference>
<dbReference type="InterPro" id="IPR022642">
    <property type="entry name" value="CheR_C"/>
</dbReference>
<dbReference type="Proteomes" id="UP000020218">
    <property type="component" value="Unassembled WGS sequence"/>
</dbReference>
<dbReference type="FunFam" id="3.30.70.270:FF:000001">
    <property type="entry name" value="Diguanylate cyclase domain protein"/>
    <property type="match status" value="1"/>
</dbReference>
<dbReference type="PROSITE" id="PS50113">
    <property type="entry name" value="PAC"/>
    <property type="match status" value="2"/>
</dbReference>
<dbReference type="InterPro" id="IPR000673">
    <property type="entry name" value="Sig_transdc_resp-reg_Me-estase"/>
</dbReference>
<dbReference type="GO" id="GO:0008984">
    <property type="term" value="F:protein-glutamate methylesterase activity"/>
    <property type="evidence" value="ECO:0007669"/>
    <property type="project" value="InterPro"/>
</dbReference>
<dbReference type="SUPFAM" id="SSF47757">
    <property type="entry name" value="Chemotaxis receptor methyltransferase CheR, N-terminal domain"/>
    <property type="match status" value="1"/>
</dbReference>
<dbReference type="InterPro" id="IPR000780">
    <property type="entry name" value="CheR_MeTrfase"/>
</dbReference>
<sequence length="1539" mass="170687">MSIASEEEPKRRRASVRRAAVSVQSAEADAPPARADERPFIIGIGASAGGLEALSLLLPGLPKNLGLSYVVVQHLSPTYRSMMSQLLGRETTMPVRDIEDGMSPEPNTVYITPPNRNLTLLSGHFRLVEPARESMPKPSVNRFFASLAEEIGESTIGIVLSGTGSDGASGIHAIKAAGGFTFAQDPDTAKYSGMPQSAIDTGSVDWILPPENMGAEISLIVLNRGLIPVATQAASAPATLKTLLGKVRSRTKVDFSQYKEPTLWRRIERRMAANHVSTLHDYLQVVDQTPVELDKLCKDILISVTAFFRDTDAFARLDKVVAEILAGKQPGDDVRVWVAGCATGEEAYSLAILFSERLGAAFDQYRLQIFATDIDLDAMALARRGVFAASSLAHMDRGRIRAHFTPHGDRYEINKNLRDVVIFARQDLVQDPPFLRLDLVSCRNVLIYFQSELQARLLSVFHYALNPGGYLFLGKSEGIFQQEALFGVVDKDGRLYRRHGVTTRLPLLRSEMQPPAAGLNQHQRVGKPTTPLAFENILLEAAGRYFIPTSILINGKFEIRHIHGDASRLLNVSPGKPAFDLISLIRRELRTEVQVLMRQAQVKQTVAYGRPRHIKALDPTRGVRLSVHPLSAVDSETLFMVCIEWIVPAAGKNAIEDSNNASDKELEDELAATREHLQTLVEELETSNEEMQALNEEIQASNEEMQASNEELEASNEELQSTNEELATVNEELQIKTAETQELNIELECIQNSVDYPLLVLDRNLGLQRFNSAAARLFKLSAAQSGRHLRDLQLPPGMPDLVASSRQVIDTQNALDCQIVNANRRHYALHIVPLLRDVQRIAGVILLFADNTNLYEVERSARETQVRLLAVMNNSVSLMAVKDASGRYQFANPRFEATFGFASGHVIGKTDLQLFPAEVCDVFRESELEAMRLRQGIEREEALPLANGPRHFLAVRFPLLDDDGAITGLCFQATDISARKEAEDSLRLAAMVFDRASEGVMVTDTEQRILTVNDAFTVLTGFTREEVIGEKPSLLRSNLTSPELYQDMWERINRLGVWQGEIWNRRRNGEPFLEWLSINTVKDETGKVVNYVGMFSDITKVRESQQRIEYLATHDELTGLPNRALFNDRLHLALARAERSGEHMGVVFIDLDNFKVVNDTLGHVTGDRLLKQAAMRLLDCVRSEDTVARLGGDEFVVLLESTDRREATRTAERLLGALSASYHFEEHECFVSASIGLSMFPEDAADAGALMRNADSAMYRAKDHGKNAFRFFTADLARHAARRLTLEAGLRRTIESGELTVCYQPQVILGSQRLIGAEALVRWHYNGETIEPVEFIPVAEQSNLIVELDEWVLGEVCRQVASWDAAGLPPVRISVNISARHFRKEGMAGELMRIVSAHGVAPQRLCIEITEGVLMDVDRAQRMLAELVACGLTISIDDFGTGFSSLSYLKRFPIHELKIARGFVDGISSSADDRAIGSAIIALARNLGMSVVAEGVEQPDQHAQLDASGCDHGQGFLYSRPLTADEFVHWLQERGRSDG</sequence>
<evidence type="ECO:0000259" key="4">
    <source>
        <dbReference type="PROSITE" id="PS50113"/>
    </source>
</evidence>
<dbReference type="InterPro" id="IPR029787">
    <property type="entry name" value="Nucleotide_cyclase"/>
</dbReference>
<dbReference type="NCBIfam" id="TIGR00254">
    <property type="entry name" value="GGDEF"/>
    <property type="match status" value="1"/>
</dbReference>
<dbReference type="Pfam" id="PF01339">
    <property type="entry name" value="CheB_methylest"/>
    <property type="match status" value="1"/>
</dbReference>
<dbReference type="Pfam" id="PF08448">
    <property type="entry name" value="PAS_4"/>
    <property type="match status" value="1"/>
</dbReference>
<evidence type="ECO:0000256" key="2">
    <source>
        <dbReference type="SAM" id="MobiDB-lite"/>
    </source>
</evidence>
<dbReference type="PATRIC" id="fig|1454001.3.peg.1999"/>
<dbReference type="InterPro" id="IPR000700">
    <property type="entry name" value="PAS-assoc_C"/>
</dbReference>
<evidence type="ECO:0000256" key="1">
    <source>
        <dbReference type="PROSITE-ProRule" id="PRU00050"/>
    </source>
</evidence>
<dbReference type="CDD" id="cd01948">
    <property type="entry name" value="EAL"/>
    <property type="match status" value="1"/>
</dbReference>
<dbReference type="Gene3D" id="3.30.450.20">
    <property type="entry name" value="PAS domain"/>
    <property type="match status" value="3"/>
</dbReference>
<evidence type="ECO:0000259" key="6">
    <source>
        <dbReference type="PROSITE" id="PS50123"/>
    </source>
</evidence>
<keyword evidence="1" id="KW-0145">Chemotaxis</keyword>
<evidence type="ECO:0000259" key="8">
    <source>
        <dbReference type="PROSITE" id="PS50887"/>
    </source>
</evidence>
<dbReference type="SMART" id="SM00267">
    <property type="entry name" value="GGDEF"/>
    <property type="match status" value="1"/>
</dbReference>
<dbReference type="SMART" id="SM00138">
    <property type="entry name" value="MeTrc"/>
    <property type="match status" value="1"/>
</dbReference>
<feature type="active site" evidence="1">
    <location>
        <position position="74"/>
    </location>
</feature>
<dbReference type="PROSITE" id="PS50123">
    <property type="entry name" value="CHER"/>
    <property type="match status" value="1"/>
</dbReference>
<dbReference type="InterPro" id="IPR043128">
    <property type="entry name" value="Rev_trsase/Diguanyl_cyclase"/>
</dbReference>
<dbReference type="InterPro" id="IPR022641">
    <property type="entry name" value="CheR_N"/>
</dbReference>
<feature type="region of interest" description="Disordered" evidence="2">
    <location>
        <begin position="1"/>
        <end position="32"/>
    </location>
</feature>
<feature type="domain" description="PAS" evidence="3">
    <location>
        <begin position="985"/>
        <end position="1030"/>
    </location>
</feature>
<evidence type="ECO:0000313" key="10">
    <source>
        <dbReference type="Proteomes" id="UP000020218"/>
    </source>
</evidence>
<dbReference type="GO" id="GO:0005737">
    <property type="term" value="C:cytoplasm"/>
    <property type="evidence" value="ECO:0007669"/>
    <property type="project" value="InterPro"/>
</dbReference>
<dbReference type="InterPro" id="IPR035919">
    <property type="entry name" value="EAL_sf"/>
</dbReference>
<dbReference type="InterPro" id="IPR035909">
    <property type="entry name" value="CheB_C"/>
</dbReference>
<dbReference type="Pfam" id="PF00563">
    <property type="entry name" value="EAL"/>
    <property type="match status" value="1"/>
</dbReference>
<dbReference type="InterPro" id="IPR013656">
    <property type="entry name" value="PAS_4"/>
</dbReference>
<reference evidence="9" key="1">
    <citation type="submission" date="2014-02" db="EMBL/GenBank/DDBJ databases">
        <title>Expanding our view of genomic diversity in Candidatus Accumulibacter clades.</title>
        <authorList>
            <person name="Skennerton C.T."/>
            <person name="Barr J.J."/>
            <person name="Slater F.R."/>
            <person name="Bond P.L."/>
            <person name="Tyson G.W."/>
        </authorList>
    </citation>
    <scope>NUCLEOTIDE SEQUENCE [LARGE SCALE GENOMIC DNA]</scope>
</reference>
<dbReference type="InterPro" id="IPR001633">
    <property type="entry name" value="EAL_dom"/>
</dbReference>
<dbReference type="InterPro" id="IPR052155">
    <property type="entry name" value="Biofilm_reg_signaling"/>
</dbReference>
<feature type="domain" description="PAS" evidence="3">
    <location>
        <begin position="864"/>
        <end position="940"/>
    </location>
</feature>
<dbReference type="InterPro" id="IPR000014">
    <property type="entry name" value="PAS"/>
</dbReference>
<feature type="region of interest" description="Disordered" evidence="2">
    <location>
        <begin position="703"/>
        <end position="723"/>
    </location>
</feature>
<dbReference type="SUPFAM" id="SSF52738">
    <property type="entry name" value="Methylesterase CheB, C-terminal domain"/>
    <property type="match status" value="1"/>
</dbReference>
<dbReference type="Pfam" id="PF03705">
    <property type="entry name" value="CheR_N"/>
    <property type="match status" value="1"/>
</dbReference>
<dbReference type="PROSITE" id="PS50112">
    <property type="entry name" value="PAS"/>
    <property type="match status" value="2"/>
</dbReference>
<feature type="domain" description="CheR-type methyltransferase" evidence="6">
    <location>
        <begin position="247"/>
        <end position="480"/>
    </location>
</feature>
<dbReference type="InterPro" id="IPR035965">
    <property type="entry name" value="PAS-like_dom_sf"/>
</dbReference>
<dbReference type="EMBL" id="JFAX01000010">
    <property type="protein sequence ID" value="EXI67403.1"/>
    <property type="molecule type" value="Genomic_DNA"/>
</dbReference>
<dbReference type="InterPro" id="IPR000160">
    <property type="entry name" value="GGDEF_dom"/>
</dbReference>
<dbReference type="PANTHER" id="PTHR44757:SF2">
    <property type="entry name" value="BIOFILM ARCHITECTURE MAINTENANCE PROTEIN MBAA"/>
    <property type="match status" value="1"/>
</dbReference>
<dbReference type="Gene3D" id="3.30.70.270">
    <property type="match status" value="1"/>
</dbReference>
<dbReference type="CDD" id="cd00130">
    <property type="entry name" value="PAS"/>
    <property type="match status" value="2"/>
</dbReference>
<dbReference type="Pfam" id="PF13596">
    <property type="entry name" value="PAS_10"/>
    <property type="match status" value="1"/>
</dbReference>
<evidence type="ECO:0000259" key="7">
    <source>
        <dbReference type="PROSITE" id="PS50883"/>
    </source>
</evidence>
<evidence type="ECO:0000259" key="3">
    <source>
        <dbReference type="PROSITE" id="PS50112"/>
    </source>
</evidence>
<dbReference type="Gene3D" id="3.20.20.450">
    <property type="entry name" value="EAL domain"/>
    <property type="match status" value="1"/>
</dbReference>
<gene>
    <name evidence="9" type="primary">gmr_5</name>
    <name evidence="9" type="ORF">AW08_01959</name>
</gene>
<dbReference type="GO" id="GO:0071111">
    <property type="term" value="F:cyclic-guanylate-specific phosphodiesterase activity"/>
    <property type="evidence" value="ECO:0007669"/>
    <property type="project" value="UniProtKB-EC"/>
</dbReference>
<dbReference type="Gene3D" id="3.40.50.180">
    <property type="entry name" value="Methylesterase CheB, C-terminal domain"/>
    <property type="match status" value="1"/>
</dbReference>
<dbReference type="EC" id="3.1.4.52" evidence="9"/>
<feature type="domain" description="EAL" evidence="7">
    <location>
        <begin position="1283"/>
        <end position="1535"/>
    </location>
</feature>
<feature type="domain" description="GGDEF" evidence="8">
    <location>
        <begin position="1142"/>
        <end position="1274"/>
    </location>
</feature>
<dbReference type="Pfam" id="PF00990">
    <property type="entry name" value="GGDEF"/>
    <property type="match status" value="1"/>
</dbReference>
<dbReference type="SMART" id="SM00052">
    <property type="entry name" value="EAL"/>
    <property type="match status" value="1"/>
</dbReference>
<dbReference type="Gene3D" id="3.40.50.150">
    <property type="entry name" value="Vaccinia Virus protein VP39"/>
    <property type="match status" value="1"/>
</dbReference>
<name>A0A011MCE3_9PROT</name>
<dbReference type="GO" id="GO:0008757">
    <property type="term" value="F:S-adenosylmethionine-dependent methyltransferase activity"/>
    <property type="evidence" value="ECO:0007669"/>
    <property type="project" value="InterPro"/>
</dbReference>
<keyword evidence="1 9" id="KW-0378">Hydrolase</keyword>
<accession>A0A011MCE3</accession>